<evidence type="ECO:0000313" key="3">
    <source>
        <dbReference type="EnsemblMetazoa" id="CapteP178344"/>
    </source>
</evidence>
<evidence type="ECO:0000313" key="2">
    <source>
        <dbReference type="EMBL" id="ELU08921.1"/>
    </source>
</evidence>
<reference evidence="3" key="3">
    <citation type="submission" date="2015-06" db="UniProtKB">
        <authorList>
            <consortium name="EnsemblMetazoa"/>
        </authorList>
    </citation>
    <scope>IDENTIFICATION</scope>
</reference>
<name>R7UZQ1_CAPTE</name>
<dbReference type="Pfam" id="PF17283">
    <property type="entry name" value="Zn_ribbon_SprT"/>
    <property type="match status" value="1"/>
</dbReference>
<dbReference type="GO" id="GO:0005634">
    <property type="term" value="C:nucleus"/>
    <property type="evidence" value="ECO:0007669"/>
    <property type="project" value="TreeGrafter"/>
</dbReference>
<organism evidence="2">
    <name type="scientific">Capitella teleta</name>
    <name type="common">Polychaete worm</name>
    <dbReference type="NCBI Taxonomy" id="283909"/>
    <lineage>
        <taxon>Eukaryota</taxon>
        <taxon>Metazoa</taxon>
        <taxon>Spiralia</taxon>
        <taxon>Lophotrochozoa</taxon>
        <taxon>Annelida</taxon>
        <taxon>Polychaeta</taxon>
        <taxon>Sedentaria</taxon>
        <taxon>Scolecida</taxon>
        <taxon>Capitellidae</taxon>
        <taxon>Capitella</taxon>
    </lineage>
</organism>
<reference evidence="4" key="1">
    <citation type="submission" date="2012-12" db="EMBL/GenBank/DDBJ databases">
        <authorList>
            <person name="Hellsten U."/>
            <person name="Grimwood J."/>
            <person name="Chapman J.A."/>
            <person name="Shapiro H."/>
            <person name="Aerts A."/>
            <person name="Otillar R.P."/>
            <person name="Terry A.Y."/>
            <person name="Boore J.L."/>
            <person name="Simakov O."/>
            <person name="Marletaz F."/>
            <person name="Cho S.-J."/>
            <person name="Edsinger-Gonzales E."/>
            <person name="Havlak P."/>
            <person name="Kuo D.-H."/>
            <person name="Larsson T."/>
            <person name="Lv J."/>
            <person name="Arendt D."/>
            <person name="Savage R."/>
            <person name="Osoegawa K."/>
            <person name="de Jong P."/>
            <person name="Lindberg D.R."/>
            <person name="Seaver E.C."/>
            <person name="Weisblat D.A."/>
            <person name="Putnam N.H."/>
            <person name="Grigoriev I.V."/>
            <person name="Rokhsar D.S."/>
        </authorList>
    </citation>
    <scope>NUCLEOTIDE SEQUENCE</scope>
    <source>
        <strain evidence="4">I ESC-2004</strain>
    </source>
</reference>
<feature type="domain" description="SprT-like" evidence="1">
    <location>
        <begin position="1"/>
        <end position="136"/>
    </location>
</feature>
<dbReference type="EMBL" id="AMQN01001042">
    <property type="status" value="NOT_ANNOTATED_CDS"/>
    <property type="molecule type" value="Genomic_DNA"/>
</dbReference>
<dbReference type="EMBL" id="KB298688">
    <property type="protein sequence ID" value="ELU08921.1"/>
    <property type="molecule type" value="Genomic_DNA"/>
</dbReference>
<dbReference type="InterPro" id="IPR035240">
    <property type="entry name" value="SprT_Zn_ribbon"/>
</dbReference>
<dbReference type="Pfam" id="PF10263">
    <property type="entry name" value="SprT-like"/>
    <property type="match status" value="1"/>
</dbReference>
<dbReference type="EnsemblMetazoa" id="CapteT178344">
    <property type="protein sequence ID" value="CapteP178344"/>
    <property type="gene ID" value="CapteG178344"/>
</dbReference>
<dbReference type="CDD" id="cd00084">
    <property type="entry name" value="HMG-box_SF"/>
    <property type="match status" value="1"/>
</dbReference>
<dbReference type="OMA" id="CHNYDIE"/>
<dbReference type="OrthoDB" id="20772at2759"/>
<dbReference type="GO" id="GO:0006974">
    <property type="term" value="P:DNA damage response"/>
    <property type="evidence" value="ECO:0007669"/>
    <property type="project" value="UniProtKB-ARBA"/>
</dbReference>
<evidence type="ECO:0000313" key="4">
    <source>
        <dbReference type="Proteomes" id="UP000014760"/>
    </source>
</evidence>
<dbReference type="InterPro" id="IPR006640">
    <property type="entry name" value="SprT-like_domain"/>
</dbReference>
<proteinExistence type="predicted"/>
<reference evidence="2 4" key="2">
    <citation type="journal article" date="2013" name="Nature">
        <title>Insights into bilaterian evolution from three spiralian genomes.</title>
        <authorList>
            <person name="Simakov O."/>
            <person name="Marletaz F."/>
            <person name="Cho S.J."/>
            <person name="Edsinger-Gonzales E."/>
            <person name="Havlak P."/>
            <person name="Hellsten U."/>
            <person name="Kuo D.H."/>
            <person name="Larsson T."/>
            <person name="Lv J."/>
            <person name="Arendt D."/>
            <person name="Savage R."/>
            <person name="Osoegawa K."/>
            <person name="de Jong P."/>
            <person name="Grimwood J."/>
            <person name="Chapman J.A."/>
            <person name="Shapiro H."/>
            <person name="Aerts A."/>
            <person name="Otillar R.P."/>
            <person name="Terry A.Y."/>
            <person name="Boore J.L."/>
            <person name="Grigoriev I.V."/>
            <person name="Lindberg D.R."/>
            <person name="Seaver E.C."/>
            <person name="Weisblat D.A."/>
            <person name="Putnam N.H."/>
            <person name="Rokhsar D.S."/>
        </authorList>
    </citation>
    <scope>NUCLEOTIDE SEQUENCE</scope>
    <source>
        <strain evidence="2 4">I ESC-2004</strain>
    </source>
</reference>
<dbReference type="InterPro" id="IPR036910">
    <property type="entry name" value="HMG_box_dom_sf"/>
</dbReference>
<protein>
    <recommendedName>
        <fullName evidence="1">SprT-like domain-containing protein</fullName>
    </recommendedName>
</protein>
<dbReference type="SUPFAM" id="SSF47095">
    <property type="entry name" value="HMG-box"/>
    <property type="match status" value="1"/>
</dbReference>
<dbReference type="SMART" id="SM00731">
    <property type="entry name" value="SprT"/>
    <property type="match status" value="1"/>
</dbReference>
<dbReference type="HOGENOM" id="CLU_012966_1_0_1"/>
<dbReference type="STRING" id="283909.R7UZQ1"/>
<gene>
    <name evidence="2" type="ORF">CAPTEDRAFT_178344</name>
</gene>
<accession>R7UZQ1</accession>
<evidence type="ECO:0000259" key="1">
    <source>
        <dbReference type="SMART" id="SM00731"/>
    </source>
</evidence>
<keyword evidence="4" id="KW-1185">Reference proteome</keyword>
<dbReference type="AlphaFoldDB" id="R7UZQ1"/>
<sequence length="189" mass="22155">MEVNWNVRLTKTAGFCTYKKQMPTATGRWAKIELSVKVCDSAERLRDTMIHEMCHAAVWLIHGQNDHHGPLWQLYARKSNRIHEDLTTISRCHTYEIQTKYTYKCNKCGYEIGRHSKSLDIEKKVCGYCRGTFEVFINTPRRTPKRAATNRTPNPFAQFVKDNYATLKRENPSLIHKDIMKKLSENFKK</sequence>
<dbReference type="PANTHER" id="PTHR23099:SF0">
    <property type="entry name" value="GERM CELL NUCLEAR ACIDIC PROTEIN"/>
    <property type="match status" value="1"/>
</dbReference>
<dbReference type="Proteomes" id="UP000014760">
    <property type="component" value="Unassembled WGS sequence"/>
</dbReference>
<dbReference type="PANTHER" id="PTHR23099">
    <property type="entry name" value="TRANSCRIPTIONAL REGULATOR"/>
    <property type="match status" value="1"/>
</dbReference>
<dbReference type="Gene3D" id="1.10.30.10">
    <property type="entry name" value="High mobility group box domain"/>
    <property type="match status" value="1"/>
</dbReference>